<dbReference type="AlphaFoldDB" id="A0A9P9WFC7"/>
<comment type="caution">
    <text evidence="2">The sequence shown here is derived from an EMBL/GenBank/DDBJ whole genome shotgun (WGS) entry which is preliminary data.</text>
</comment>
<dbReference type="EMBL" id="JAFIMR010000031">
    <property type="protein sequence ID" value="KAI1860437.1"/>
    <property type="molecule type" value="Genomic_DNA"/>
</dbReference>
<dbReference type="InterPro" id="IPR052897">
    <property type="entry name" value="Sec-Metab_Biosynth_Hydrolase"/>
</dbReference>
<evidence type="ECO:0000259" key="1">
    <source>
        <dbReference type="Pfam" id="PF12697"/>
    </source>
</evidence>
<dbReference type="Proteomes" id="UP000829685">
    <property type="component" value="Unassembled WGS sequence"/>
</dbReference>
<organism evidence="2 3">
    <name type="scientific">Neoarthrinium moseri</name>
    <dbReference type="NCBI Taxonomy" id="1658444"/>
    <lineage>
        <taxon>Eukaryota</taxon>
        <taxon>Fungi</taxon>
        <taxon>Dikarya</taxon>
        <taxon>Ascomycota</taxon>
        <taxon>Pezizomycotina</taxon>
        <taxon>Sordariomycetes</taxon>
        <taxon>Xylariomycetidae</taxon>
        <taxon>Amphisphaeriales</taxon>
        <taxon>Apiosporaceae</taxon>
        <taxon>Neoarthrinium</taxon>
    </lineage>
</organism>
<name>A0A9P9WFC7_9PEZI</name>
<dbReference type="InterPro" id="IPR000073">
    <property type="entry name" value="AB_hydrolase_1"/>
</dbReference>
<dbReference type="PANTHER" id="PTHR37017">
    <property type="entry name" value="AB HYDROLASE-1 DOMAIN-CONTAINING PROTEIN-RELATED"/>
    <property type="match status" value="1"/>
</dbReference>
<dbReference type="Gene3D" id="3.40.50.1820">
    <property type="entry name" value="alpha/beta hydrolase"/>
    <property type="match status" value="1"/>
</dbReference>
<dbReference type="Pfam" id="PF12697">
    <property type="entry name" value="Abhydrolase_6"/>
    <property type="match status" value="1"/>
</dbReference>
<evidence type="ECO:0000313" key="2">
    <source>
        <dbReference type="EMBL" id="KAI1860437.1"/>
    </source>
</evidence>
<reference evidence="2" key="1">
    <citation type="submission" date="2021-03" db="EMBL/GenBank/DDBJ databases">
        <title>Revisited historic fungal species revealed as producer of novel bioactive compounds through whole genome sequencing and comparative genomics.</title>
        <authorList>
            <person name="Vignolle G.A."/>
            <person name="Hochenegger N."/>
            <person name="Mach R.L."/>
            <person name="Mach-Aigner A.R."/>
            <person name="Javad Rahimi M."/>
            <person name="Salim K.A."/>
            <person name="Chan C.M."/>
            <person name="Lim L.B.L."/>
            <person name="Cai F."/>
            <person name="Druzhinina I.S."/>
            <person name="U'Ren J.M."/>
            <person name="Derntl C."/>
        </authorList>
    </citation>
    <scope>NUCLEOTIDE SEQUENCE</scope>
    <source>
        <strain evidence="2">TUCIM 5799</strain>
    </source>
</reference>
<gene>
    <name evidence="2" type="ORF">JX265_009836</name>
</gene>
<dbReference type="SUPFAM" id="SSF53474">
    <property type="entry name" value="alpha/beta-Hydrolases"/>
    <property type="match status" value="1"/>
</dbReference>
<protein>
    <recommendedName>
        <fullName evidence="1">AB hydrolase-1 domain-containing protein</fullName>
    </recommendedName>
</protein>
<sequence>MSNTTAKPTFLLVQGSFQSPDVYHKLTRALAEKGYPAVQPRLPSLTNPEEFDKGSKSLTDDALAIKAELEKLVEQQKLDVVVLMHSYGGLVGSEAVTQDLTRDWRVQQAKMGGVTHLFFFTAFILEEGQSVLDVFGESPNNDIKSNGRFRVKDAGRLLYGDLPVEEAQYWESRIVDQSYAVQETKLSRAAYRYVPSTYLICEEDQAVPAAYQKIFAQLANATTLRMKTGHSPMLSKPSELADVIIGALQGNS</sequence>
<accession>A0A9P9WFC7</accession>
<feature type="domain" description="AB hydrolase-1" evidence="1">
    <location>
        <begin position="11"/>
        <end position="243"/>
    </location>
</feature>
<dbReference type="InterPro" id="IPR029058">
    <property type="entry name" value="AB_hydrolase_fold"/>
</dbReference>
<evidence type="ECO:0000313" key="3">
    <source>
        <dbReference type="Proteomes" id="UP000829685"/>
    </source>
</evidence>
<proteinExistence type="predicted"/>
<dbReference type="PANTHER" id="PTHR37017:SF11">
    <property type="entry name" value="ESTERASE_LIPASE_THIOESTERASE DOMAIN-CONTAINING PROTEIN"/>
    <property type="match status" value="1"/>
</dbReference>
<keyword evidence="3" id="KW-1185">Reference proteome</keyword>